<keyword evidence="3" id="KW-1185">Reference proteome</keyword>
<evidence type="ECO:0000313" key="2">
    <source>
        <dbReference type="EMBL" id="KZT54602.1"/>
    </source>
</evidence>
<dbReference type="InParanoid" id="A0A165ED52"/>
<sequence>MRECVWGVGCVRRWSAIASDGCRAIEWRLLKSVQQEWGGRNGGSHHSRPMTVGVYSPSRTHQSLQPSAHGRRAPPAGSPPGPCTPIFTRRTIASRPTLADSMARRRQVSCSAAHKRRSRHSPARAPIIPAQSPRPRSICSPKTQPLPSFRASESAVGADAPPTLPGAAIVSHPSARYREQVTTNVENSAKRDRKPICHHEESEAAQRWDDDHTPSAVWPGACLRTLARQKHKARTLLLLRFCMIALCTS</sequence>
<name>A0A165ED52_9BASI</name>
<reference evidence="2 3" key="1">
    <citation type="journal article" date="2016" name="Mol. Biol. Evol.">
        <title>Comparative Genomics of Early-Diverging Mushroom-Forming Fungi Provides Insights into the Origins of Lignocellulose Decay Capabilities.</title>
        <authorList>
            <person name="Nagy L.G."/>
            <person name="Riley R."/>
            <person name="Tritt A."/>
            <person name="Adam C."/>
            <person name="Daum C."/>
            <person name="Floudas D."/>
            <person name="Sun H."/>
            <person name="Yadav J.S."/>
            <person name="Pangilinan J."/>
            <person name="Larsson K.H."/>
            <person name="Matsuura K."/>
            <person name="Barry K."/>
            <person name="Labutti K."/>
            <person name="Kuo R."/>
            <person name="Ohm R.A."/>
            <person name="Bhattacharya S.S."/>
            <person name="Shirouzu T."/>
            <person name="Yoshinaga Y."/>
            <person name="Martin F.M."/>
            <person name="Grigoriev I.V."/>
            <person name="Hibbett D.S."/>
        </authorList>
    </citation>
    <scope>NUCLEOTIDE SEQUENCE [LARGE SCALE GENOMIC DNA]</scope>
    <source>
        <strain evidence="2 3">HHB12733</strain>
    </source>
</reference>
<feature type="region of interest" description="Disordered" evidence="1">
    <location>
        <begin position="37"/>
        <end position="148"/>
    </location>
</feature>
<dbReference type="EMBL" id="KV424011">
    <property type="protein sequence ID" value="KZT54602.1"/>
    <property type="molecule type" value="Genomic_DNA"/>
</dbReference>
<protein>
    <submittedName>
        <fullName evidence="2">Uncharacterized protein</fullName>
    </submittedName>
</protein>
<dbReference type="Proteomes" id="UP000076842">
    <property type="component" value="Unassembled WGS sequence"/>
</dbReference>
<proteinExistence type="predicted"/>
<organism evidence="2 3">
    <name type="scientific">Calocera cornea HHB12733</name>
    <dbReference type="NCBI Taxonomy" id="1353952"/>
    <lineage>
        <taxon>Eukaryota</taxon>
        <taxon>Fungi</taxon>
        <taxon>Dikarya</taxon>
        <taxon>Basidiomycota</taxon>
        <taxon>Agaricomycotina</taxon>
        <taxon>Dacrymycetes</taxon>
        <taxon>Dacrymycetales</taxon>
        <taxon>Dacrymycetaceae</taxon>
        <taxon>Calocera</taxon>
    </lineage>
</organism>
<evidence type="ECO:0000313" key="3">
    <source>
        <dbReference type="Proteomes" id="UP000076842"/>
    </source>
</evidence>
<evidence type="ECO:0000256" key="1">
    <source>
        <dbReference type="SAM" id="MobiDB-lite"/>
    </source>
</evidence>
<accession>A0A165ED52</accession>
<feature type="compositionally biased region" description="Polar residues" evidence="1">
    <location>
        <begin position="57"/>
        <end position="66"/>
    </location>
</feature>
<gene>
    <name evidence="2" type="ORF">CALCODRAFT_381365</name>
</gene>
<feature type="compositionally biased region" description="Basic residues" evidence="1">
    <location>
        <begin position="113"/>
        <end position="122"/>
    </location>
</feature>
<dbReference type="AlphaFoldDB" id="A0A165ED52"/>